<organism evidence="1">
    <name type="scientific">marine sediment metagenome</name>
    <dbReference type="NCBI Taxonomy" id="412755"/>
    <lineage>
        <taxon>unclassified sequences</taxon>
        <taxon>metagenomes</taxon>
        <taxon>ecological metagenomes</taxon>
    </lineage>
</organism>
<sequence>MFAIILSKFYSDMEMILDEDAPSSAYTRMVESFAKMFEEDNPNFDWNKFYESCFIVGRPAKQVDSKCPCGRKEFHHHGKG</sequence>
<dbReference type="AlphaFoldDB" id="A0A0F9EC63"/>
<accession>A0A0F9EC63</accession>
<comment type="caution">
    <text evidence="1">The sequence shown here is derived from an EMBL/GenBank/DDBJ whole genome shotgun (WGS) entry which is preliminary data.</text>
</comment>
<reference evidence="1" key="1">
    <citation type="journal article" date="2015" name="Nature">
        <title>Complex archaea that bridge the gap between prokaryotes and eukaryotes.</title>
        <authorList>
            <person name="Spang A."/>
            <person name="Saw J.H."/>
            <person name="Jorgensen S.L."/>
            <person name="Zaremba-Niedzwiedzka K."/>
            <person name="Martijn J."/>
            <person name="Lind A.E."/>
            <person name="van Eijk R."/>
            <person name="Schleper C."/>
            <person name="Guy L."/>
            <person name="Ettema T.J."/>
        </authorList>
    </citation>
    <scope>NUCLEOTIDE SEQUENCE</scope>
</reference>
<evidence type="ECO:0000313" key="1">
    <source>
        <dbReference type="EMBL" id="KKL27451.1"/>
    </source>
</evidence>
<protein>
    <submittedName>
        <fullName evidence="1">Uncharacterized protein</fullName>
    </submittedName>
</protein>
<name>A0A0F9EC63_9ZZZZ</name>
<proteinExistence type="predicted"/>
<dbReference type="EMBL" id="LAZR01035459">
    <property type="protein sequence ID" value="KKL27451.1"/>
    <property type="molecule type" value="Genomic_DNA"/>
</dbReference>
<gene>
    <name evidence="1" type="ORF">LCGC14_2384990</name>
</gene>